<keyword evidence="4" id="KW-1185">Reference proteome</keyword>
<name>A0A2X4WC19_LEDLE</name>
<feature type="domain" description="PepSY" evidence="2">
    <location>
        <begin position="132"/>
        <end position="187"/>
    </location>
</feature>
<dbReference type="STRING" id="1348624.GCA_001591545_02408"/>
<dbReference type="AlphaFoldDB" id="A0A2X4WC19"/>
<protein>
    <submittedName>
        <fullName evidence="3">Putative peptidase propeptide</fullName>
    </submittedName>
</protein>
<evidence type="ECO:0000313" key="3">
    <source>
        <dbReference type="EMBL" id="SQI61696.1"/>
    </source>
</evidence>
<dbReference type="EMBL" id="LS483476">
    <property type="protein sequence ID" value="SQI61696.1"/>
    <property type="molecule type" value="Genomic_DNA"/>
</dbReference>
<dbReference type="Proteomes" id="UP000249134">
    <property type="component" value="Chromosome 1"/>
</dbReference>
<evidence type="ECO:0000256" key="1">
    <source>
        <dbReference type="SAM" id="MobiDB-lite"/>
    </source>
</evidence>
<feature type="compositionally biased region" description="Low complexity" evidence="1">
    <location>
        <begin position="26"/>
        <end position="44"/>
    </location>
</feature>
<dbReference type="RefSeq" id="WP_066141956.1">
    <property type="nucleotide sequence ID" value="NZ_CBCSGM010000003.1"/>
</dbReference>
<reference evidence="3 4" key="1">
    <citation type="submission" date="2018-06" db="EMBL/GenBank/DDBJ databases">
        <authorList>
            <consortium name="Pathogen Informatics"/>
            <person name="Doyle S."/>
        </authorList>
    </citation>
    <scope>NUCLEOTIDE SEQUENCE [LARGE SCALE GENOMIC DNA]</scope>
    <source>
        <strain evidence="3 4">NCTC4824</strain>
    </source>
</reference>
<evidence type="ECO:0000259" key="2">
    <source>
        <dbReference type="Pfam" id="PF03413"/>
    </source>
</evidence>
<dbReference type="InterPro" id="IPR025711">
    <property type="entry name" value="PepSY"/>
</dbReference>
<dbReference type="Gene3D" id="3.10.450.40">
    <property type="match status" value="2"/>
</dbReference>
<dbReference type="Pfam" id="PF03413">
    <property type="entry name" value="PepSY"/>
    <property type="match status" value="2"/>
</dbReference>
<dbReference type="KEGG" id="blen:NCTC4824_03370"/>
<gene>
    <name evidence="3" type="primary">ykoJ</name>
    <name evidence="3" type="ORF">NCTC4824_03370</name>
</gene>
<sequence>MKRNLLIAGVVGFVILGGAVGAGAISNSTSPSTAPSTSTMNANSKENSSVISIEKATEIAIGEVGGVLDSVELDKENGRLIYEVELELSGNNSDVDVDIDAVTGEILKIDRDGEDDFDDDDNHQRISKNVNISNEEAISIALKDTPGKIIDVEFDSDDHEYEIEVKVDDKEVEIKVDANTGKIIKKEIDYSDD</sequence>
<feature type="region of interest" description="Disordered" evidence="1">
    <location>
        <begin position="26"/>
        <end position="45"/>
    </location>
</feature>
<organism evidence="3 4">
    <name type="scientific">Lederbergia lenta</name>
    <name type="common">Bacillus lentus</name>
    <dbReference type="NCBI Taxonomy" id="1467"/>
    <lineage>
        <taxon>Bacteria</taxon>
        <taxon>Bacillati</taxon>
        <taxon>Bacillota</taxon>
        <taxon>Bacilli</taxon>
        <taxon>Bacillales</taxon>
        <taxon>Bacillaceae</taxon>
        <taxon>Lederbergia</taxon>
    </lineage>
</organism>
<accession>A0A2X4WC19</accession>
<proteinExistence type="predicted"/>
<feature type="domain" description="PepSY" evidence="2">
    <location>
        <begin position="51"/>
        <end position="109"/>
    </location>
</feature>
<evidence type="ECO:0000313" key="4">
    <source>
        <dbReference type="Proteomes" id="UP000249134"/>
    </source>
</evidence>